<evidence type="ECO:0000313" key="4">
    <source>
        <dbReference type="Proteomes" id="UP000608513"/>
    </source>
</evidence>
<keyword evidence="1" id="KW-0560">Oxidoreductase</keyword>
<proteinExistence type="predicted"/>
<name>A0A923MV20_9BURK</name>
<feature type="domain" description="NADP-dependent oxidoreductase" evidence="2">
    <location>
        <begin position="14"/>
        <end position="308"/>
    </location>
</feature>
<dbReference type="InterPro" id="IPR036812">
    <property type="entry name" value="NAD(P)_OxRdtase_dom_sf"/>
</dbReference>
<protein>
    <submittedName>
        <fullName evidence="3">Aldo/keto reductase</fullName>
    </submittedName>
</protein>
<evidence type="ECO:0000256" key="1">
    <source>
        <dbReference type="ARBA" id="ARBA00023002"/>
    </source>
</evidence>
<gene>
    <name evidence="3" type="ORF">H8N03_22855</name>
</gene>
<dbReference type="PANTHER" id="PTHR43625:SF40">
    <property type="entry name" value="ALDO-KETO REDUCTASE YAKC [NADP(+)]"/>
    <property type="match status" value="1"/>
</dbReference>
<organism evidence="3 4">
    <name type="scientific">Ramlibacter cellulosilyticus</name>
    <dbReference type="NCBI Taxonomy" id="2764187"/>
    <lineage>
        <taxon>Bacteria</taxon>
        <taxon>Pseudomonadati</taxon>
        <taxon>Pseudomonadota</taxon>
        <taxon>Betaproteobacteria</taxon>
        <taxon>Burkholderiales</taxon>
        <taxon>Comamonadaceae</taxon>
        <taxon>Ramlibacter</taxon>
    </lineage>
</organism>
<dbReference type="RefSeq" id="WP_187078539.1">
    <property type="nucleotide sequence ID" value="NZ_JACORT010000012.1"/>
</dbReference>
<dbReference type="GO" id="GO:0016491">
    <property type="term" value="F:oxidoreductase activity"/>
    <property type="evidence" value="ECO:0007669"/>
    <property type="project" value="UniProtKB-KW"/>
</dbReference>
<reference evidence="3" key="1">
    <citation type="submission" date="2020-08" db="EMBL/GenBank/DDBJ databases">
        <title>Ramlibacter sp. USB13 16S ribosomal RNA gene genome sequencing and assembly.</title>
        <authorList>
            <person name="Kang M."/>
        </authorList>
    </citation>
    <scope>NUCLEOTIDE SEQUENCE</scope>
    <source>
        <strain evidence="3">USB13</strain>
    </source>
</reference>
<dbReference type="EMBL" id="JACORT010000012">
    <property type="protein sequence ID" value="MBC5785798.1"/>
    <property type="molecule type" value="Genomic_DNA"/>
</dbReference>
<dbReference type="GO" id="GO:0005737">
    <property type="term" value="C:cytoplasm"/>
    <property type="evidence" value="ECO:0007669"/>
    <property type="project" value="TreeGrafter"/>
</dbReference>
<evidence type="ECO:0000259" key="2">
    <source>
        <dbReference type="Pfam" id="PF00248"/>
    </source>
</evidence>
<dbReference type="AlphaFoldDB" id="A0A923MV20"/>
<accession>A0A923MV20</accession>
<keyword evidence="4" id="KW-1185">Reference proteome</keyword>
<dbReference type="PANTHER" id="PTHR43625">
    <property type="entry name" value="AFLATOXIN B1 ALDEHYDE REDUCTASE"/>
    <property type="match status" value="1"/>
</dbReference>
<dbReference type="Gene3D" id="3.20.20.100">
    <property type="entry name" value="NADP-dependent oxidoreductase domain"/>
    <property type="match status" value="1"/>
</dbReference>
<dbReference type="Proteomes" id="UP000608513">
    <property type="component" value="Unassembled WGS sequence"/>
</dbReference>
<dbReference type="PROSITE" id="PS51257">
    <property type="entry name" value="PROKAR_LIPOPROTEIN"/>
    <property type="match status" value="1"/>
</dbReference>
<comment type="caution">
    <text evidence="3">The sequence shown here is derived from an EMBL/GenBank/DDBJ whole genome shotgun (WGS) entry which is preliminary data.</text>
</comment>
<dbReference type="InterPro" id="IPR050791">
    <property type="entry name" value="Aldo-Keto_reductase"/>
</dbReference>
<sequence>MHTRTLGPFTVTAIGLGCMNLSHAYGIPPSAEQGERLLRAALDAGVTLFDTAALYGFGANETLVGRVLKAERSRITLCSKGGMAGVAGDDGVTRRVIDGRPEAIFRDCENSLRRLQTDVIDLYYLHRWDKKVPVEESVGALSRLVEQGKVRTIGLSEVGAQTIRKAHAVHPVTAVQTEYSLWTRNAEIAVLGACRELGINFVAFSPVARGFLCDAVPDVRTFDAKDIRRTMPRFDPENHARNLQLLPPYKELAREAGCTPAQLALAWLLHQGEYVLPIPGTTNVEHLHEDLAAADVKLSPDLLRRVGALINEKTVAGNRYSEQSNREVDTEVF</sequence>
<dbReference type="Pfam" id="PF00248">
    <property type="entry name" value="Aldo_ket_red"/>
    <property type="match status" value="1"/>
</dbReference>
<evidence type="ECO:0000313" key="3">
    <source>
        <dbReference type="EMBL" id="MBC5785798.1"/>
    </source>
</evidence>
<dbReference type="SUPFAM" id="SSF51430">
    <property type="entry name" value="NAD(P)-linked oxidoreductase"/>
    <property type="match status" value="1"/>
</dbReference>
<dbReference type="InterPro" id="IPR023210">
    <property type="entry name" value="NADP_OxRdtase_dom"/>
</dbReference>